<evidence type="ECO:0000256" key="6">
    <source>
        <dbReference type="ARBA" id="ARBA00022786"/>
    </source>
</evidence>
<gene>
    <name evidence="11" type="ORF">ATEG_02466</name>
</gene>
<dbReference type="GO" id="GO:0008270">
    <property type="term" value="F:zinc ion binding"/>
    <property type="evidence" value="ECO:0007669"/>
    <property type="project" value="UniProtKB-KW"/>
</dbReference>
<evidence type="ECO:0000313" key="12">
    <source>
        <dbReference type="Proteomes" id="UP000007963"/>
    </source>
</evidence>
<proteinExistence type="predicted"/>
<accession>Q0CV18</accession>
<feature type="region of interest" description="Disordered" evidence="9">
    <location>
        <begin position="645"/>
        <end position="726"/>
    </location>
</feature>
<dbReference type="Pfam" id="PF26191">
    <property type="entry name" value="RING-HC_RBR_RNF216"/>
    <property type="match status" value="1"/>
</dbReference>
<dbReference type="InterPro" id="IPR051628">
    <property type="entry name" value="LUBAC_E3_Ligases"/>
</dbReference>
<evidence type="ECO:0000313" key="11">
    <source>
        <dbReference type="EMBL" id="EAU37428.1"/>
    </source>
</evidence>
<dbReference type="Pfam" id="PF26200">
    <property type="entry name" value="Rcat_RNF216"/>
    <property type="match status" value="1"/>
</dbReference>
<keyword evidence="6" id="KW-0833">Ubl conjugation pathway</keyword>
<feature type="coiled-coil region" evidence="8">
    <location>
        <begin position="266"/>
        <end position="295"/>
    </location>
</feature>
<evidence type="ECO:0000259" key="10">
    <source>
        <dbReference type="PROSITE" id="PS51873"/>
    </source>
</evidence>
<dbReference type="VEuPathDB" id="FungiDB:ATEG_02466"/>
<keyword evidence="4" id="KW-0677">Repeat</keyword>
<dbReference type="GO" id="GO:0016740">
    <property type="term" value="F:transferase activity"/>
    <property type="evidence" value="ECO:0007669"/>
    <property type="project" value="UniProtKB-KW"/>
</dbReference>
<keyword evidence="2" id="KW-0808">Transferase</keyword>
<dbReference type="PANTHER" id="PTHR22770">
    <property type="entry name" value="UBIQUITIN CONJUGATING ENZYME 7 INTERACTING PROTEIN-RELATED"/>
    <property type="match status" value="1"/>
</dbReference>
<feature type="compositionally biased region" description="Polar residues" evidence="9">
    <location>
        <begin position="715"/>
        <end position="726"/>
    </location>
</feature>
<dbReference type="PANTHER" id="PTHR22770:SF47">
    <property type="entry name" value="E3 UBIQUITIN-PROTEIN LIGASE RNF216"/>
    <property type="match status" value="1"/>
</dbReference>
<feature type="compositionally biased region" description="Low complexity" evidence="9">
    <location>
        <begin position="653"/>
        <end position="666"/>
    </location>
</feature>
<evidence type="ECO:0000256" key="9">
    <source>
        <dbReference type="SAM" id="MobiDB-lite"/>
    </source>
</evidence>
<dbReference type="CDD" id="cd20353">
    <property type="entry name" value="Rcat_RBR_RNF216"/>
    <property type="match status" value="1"/>
</dbReference>
<dbReference type="CDD" id="cd16630">
    <property type="entry name" value="RING-HC_RBR_RNF216"/>
    <property type="match status" value="1"/>
</dbReference>
<dbReference type="SUPFAM" id="SSF57850">
    <property type="entry name" value="RING/U-box"/>
    <property type="match status" value="1"/>
</dbReference>
<keyword evidence="7" id="KW-0862">Zinc</keyword>
<feature type="domain" description="RING-type" evidence="10">
    <location>
        <begin position="305"/>
        <end position="522"/>
    </location>
</feature>
<evidence type="ECO:0000256" key="3">
    <source>
        <dbReference type="ARBA" id="ARBA00022723"/>
    </source>
</evidence>
<evidence type="ECO:0000256" key="5">
    <source>
        <dbReference type="ARBA" id="ARBA00022771"/>
    </source>
</evidence>
<comment type="pathway">
    <text evidence="1">Protein modification; protein ubiquitination.</text>
</comment>
<evidence type="ECO:0000256" key="7">
    <source>
        <dbReference type="ARBA" id="ARBA00022833"/>
    </source>
</evidence>
<name>Q0CV18_ASPTN</name>
<dbReference type="AlphaFoldDB" id="Q0CV18"/>
<feature type="compositionally biased region" description="Low complexity" evidence="9">
    <location>
        <begin position="76"/>
        <end position="87"/>
    </location>
</feature>
<dbReference type="RefSeq" id="XP_001211644.1">
    <property type="nucleotide sequence ID" value="XM_001211644.1"/>
</dbReference>
<dbReference type="InterPro" id="IPR044066">
    <property type="entry name" value="TRIAD_supradom"/>
</dbReference>
<dbReference type="EMBL" id="CH476596">
    <property type="protein sequence ID" value="EAU37428.1"/>
    <property type="molecule type" value="Genomic_DNA"/>
</dbReference>
<evidence type="ECO:0000256" key="1">
    <source>
        <dbReference type="ARBA" id="ARBA00004906"/>
    </source>
</evidence>
<dbReference type="Gene3D" id="1.20.120.1750">
    <property type="match status" value="1"/>
</dbReference>
<keyword evidence="3" id="KW-0479">Metal-binding</keyword>
<keyword evidence="8" id="KW-0175">Coiled coil</keyword>
<feature type="compositionally biased region" description="Polar residues" evidence="9">
    <location>
        <begin position="675"/>
        <end position="692"/>
    </location>
</feature>
<dbReference type="GeneID" id="4316616"/>
<dbReference type="STRING" id="341663.Q0CV18"/>
<dbReference type="OMA" id="CKHPFIK"/>
<keyword evidence="5" id="KW-0863">Zinc-finger</keyword>
<dbReference type="OrthoDB" id="10009520at2759"/>
<dbReference type="CDD" id="cd20339">
    <property type="entry name" value="BRcat_RBR_RNF216"/>
    <property type="match status" value="1"/>
</dbReference>
<dbReference type="HOGENOM" id="CLU_381281_0_0_1"/>
<dbReference type="Proteomes" id="UP000007963">
    <property type="component" value="Unassembled WGS sequence"/>
</dbReference>
<dbReference type="InterPro" id="IPR047544">
    <property type="entry name" value="RING-HC_RBR_RNF216"/>
</dbReference>
<organism evidence="11 12">
    <name type="scientific">Aspergillus terreus (strain NIH 2624 / FGSC A1156)</name>
    <dbReference type="NCBI Taxonomy" id="341663"/>
    <lineage>
        <taxon>Eukaryota</taxon>
        <taxon>Fungi</taxon>
        <taxon>Dikarya</taxon>
        <taxon>Ascomycota</taxon>
        <taxon>Pezizomycotina</taxon>
        <taxon>Eurotiomycetes</taxon>
        <taxon>Eurotiomycetidae</taxon>
        <taxon>Eurotiales</taxon>
        <taxon>Aspergillaceae</taxon>
        <taxon>Aspergillus</taxon>
        <taxon>Aspergillus subgen. Circumdati</taxon>
    </lineage>
</organism>
<feature type="region of interest" description="Disordered" evidence="9">
    <location>
        <begin position="20"/>
        <end position="87"/>
    </location>
</feature>
<sequence length="726" mass="81502">MAGTDSMDFDFRFPAPGLENNSMAIDDDNVNNATPPLLDDNPRQRSVSPTRARKKQRTVEQSNQLTTSLVPMAPSTDTGTDTPTPPLTTTADLQAQILGLFPDICADYVARLIEPLRNFLFQSHDQSLTWARFIIAKESIIEQILNQQSYPRQKRKRGSDTVEYKRNADRKKYLNRPRVEDRLYQDRILKILEQEFPLVPHNAIWSVIKEKKSLYLAYQELFTQEHSFEQTQRPYARLEHTRLPSMDKEWEVIQAYEYRYGADDTIEELNAAKEATRLEANAMRERADKELAERLNEQEHVQLGRLVECKCCYREVPSNRHVVCDGADAHVFCFTCIRKSAETQIGLMKYELRCMDVSGCDANFVRLELEMALGSELLGKLEALQQDDEIRRANLTGLESCPFCDFKAIYPPVEQNREFRCLNPSCEIVSCRLCDMESHLPQSCEEARQKVRGLEARHQVEEAMSKASIRVCPKCNVKIIRESGCNSMVCSKCGCNMCYLCRKEINGEGNHFGSPSGCQGNNVSPHEVTEAQESTIKKILKEDSTLKEEHLRVYPSDNGPNYNPPNYLLNGTNRLIAPFSPALPRYPPYHVNTLSAMQQPWAADGLRPTDPPLPPLATRGLHPPATPQTTPYSVQITPRDLNVAGSTPGGTAPGPMTVRPVVSLPVRPRPDLPSGNNNAFTTASQQTAWSNPTPTPDGPEGLALATPTGAPRGPESQTQMQTGPQQ</sequence>
<evidence type="ECO:0000256" key="8">
    <source>
        <dbReference type="SAM" id="Coils"/>
    </source>
</evidence>
<dbReference type="PROSITE" id="PS51873">
    <property type="entry name" value="TRIAD"/>
    <property type="match status" value="1"/>
</dbReference>
<evidence type="ECO:0000256" key="2">
    <source>
        <dbReference type="ARBA" id="ARBA00022679"/>
    </source>
</evidence>
<dbReference type="InterPro" id="IPR047545">
    <property type="entry name" value="BRcat_RBR_RNF216"/>
</dbReference>
<evidence type="ECO:0000256" key="4">
    <source>
        <dbReference type="ARBA" id="ARBA00022737"/>
    </source>
</evidence>
<reference evidence="12" key="1">
    <citation type="submission" date="2005-09" db="EMBL/GenBank/DDBJ databases">
        <title>Annotation of the Aspergillus terreus NIH2624 genome.</title>
        <authorList>
            <person name="Birren B.W."/>
            <person name="Lander E.S."/>
            <person name="Galagan J.E."/>
            <person name="Nusbaum C."/>
            <person name="Devon K."/>
            <person name="Henn M."/>
            <person name="Ma L.-J."/>
            <person name="Jaffe D.B."/>
            <person name="Butler J."/>
            <person name="Alvarez P."/>
            <person name="Gnerre S."/>
            <person name="Grabherr M."/>
            <person name="Kleber M."/>
            <person name="Mauceli E.W."/>
            <person name="Brockman W."/>
            <person name="Rounsley S."/>
            <person name="Young S.K."/>
            <person name="LaButti K."/>
            <person name="Pushparaj V."/>
            <person name="DeCaprio D."/>
            <person name="Crawford M."/>
            <person name="Koehrsen M."/>
            <person name="Engels R."/>
            <person name="Montgomery P."/>
            <person name="Pearson M."/>
            <person name="Howarth C."/>
            <person name="Larson L."/>
            <person name="Luoma S."/>
            <person name="White J."/>
            <person name="Alvarado L."/>
            <person name="Kodira C.D."/>
            <person name="Zeng Q."/>
            <person name="Oleary S."/>
            <person name="Yandava C."/>
            <person name="Denning D.W."/>
            <person name="Nierman W.C."/>
            <person name="Milne T."/>
            <person name="Madden K."/>
        </authorList>
    </citation>
    <scope>NUCLEOTIDE SEQUENCE [LARGE SCALE GENOMIC DNA]</scope>
    <source>
        <strain evidence="12">NIH 2624 / FGSC A1156</strain>
    </source>
</reference>
<protein>
    <recommendedName>
        <fullName evidence="10">RING-type domain-containing protein</fullName>
    </recommendedName>
</protein>
<dbReference type="eggNOG" id="KOG1812">
    <property type="taxonomic scope" value="Eukaryota"/>
</dbReference>
<feature type="compositionally biased region" description="Polar residues" evidence="9">
    <location>
        <begin position="59"/>
        <end position="69"/>
    </location>
</feature>
<dbReference type="InterPro" id="IPR047546">
    <property type="entry name" value="Rcat_RBR_RNF216"/>
</dbReference>